<organism evidence="1">
    <name type="scientific">Anguilla anguilla</name>
    <name type="common">European freshwater eel</name>
    <name type="synonym">Muraena anguilla</name>
    <dbReference type="NCBI Taxonomy" id="7936"/>
    <lineage>
        <taxon>Eukaryota</taxon>
        <taxon>Metazoa</taxon>
        <taxon>Chordata</taxon>
        <taxon>Craniata</taxon>
        <taxon>Vertebrata</taxon>
        <taxon>Euteleostomi</taxon>
        <taxon>Actinopterygii</taxon>
        <taxon>Neopterygii</taxon>
        <taxon>Teleostei</taxon>
        <taxon>Anguilliformes</taxon>
        <taxon>Anguillidae</taxon>
        <taxon>Anguilla</taxon>
    </lineage>
</organism>
<dbReference type="EMBL" id="GBXM01059433">
    <property type="protein sequence ID" value="JAH49144.1"/>
    <property type="molecule type" value="Transcribed_RNA"/>
</dbReference>
<name>A0A0E9T644_ANGAN</name>
<protein>
    <submittedName>
        <fullName evidence="1">Uncharacterized protein</fullName>
    </submittedName>
</protein>
<proteinExistence type="predicted"/>
<sequence length="38" mass="4516">MVWDDFTSRLNCVACKLVTKSFLVFLDILNVLQAHYRR</sequence>
<reference evidence="1" key="2">
    <citation type="journal article" date="2015" name="Fish Shellfish Immunol.">
        <title>Early steps in the European eel (Anguilla anguilla)-Vibrio vulnificus interaction in the gills: Role of the RtxA13 toxin.</title>
        <authorList>
            <person name="Callol A."/>
            <person name="Pajuelo D."/>
            <person name="Ebbesson L."/>
            <person name="Teles M."/>
            <person name="MacKenzie S."/>
            <person name="Amaro C."/>
        </authorList>
    </citation>
    <scope>NUCLEOTIDE SEQUENCE</scope>
</reference>
<reference evidence="1" key="1">
    <citation type="submission" date="2014-11" db="EMBL/GenBank/DDBJ databases">
        <authorList>
            <person name="Amaro Gonzalez C."/>
        </authorList>
    </citation>
    <scope>NUCLEOTIDE SEQUENCE</scope>
</reference>
<accession>A0A0E9T644</accession>
<dbReference type="AlphaFoldDB" id="A0A0E9T644"/>
<evidence type="ECO:0000313" key="1">
    <source>
        <dbReference type="EMBL" id="JAH49144.1"/>
    </source>
</evidence>